<keyword evidence="3" id="KW-1185">Reference proteome</keyword>
<gene>
    <name evidence="2" type="ORF">HPE63_07425</name>
</gene>
<dbReference type="Proteomes" id="UP000598350">
    <property type="component" value="Unassembled WGS sequence"/>
</dbReference>
<reference evidence="2 3" key="1">
    <citation type="submission" date="2020-05" db="EMBL/GenBank/DDBJ databases">
        <title>The draft genome sequence of Maribacter arenosus CAU 1321.</title>
        <authorList>
            <person name="Mu L."/>
        </authorList>
    </citation>
    <scope>NUCLEOTIDE SEQUENCE [LARGE SCALE GENOMIC DNA]</scope>
    <source>
        <strain evidence="2 3">CAU 1321</strain>
    </source>
</reference>
<organism evidence="2 3">
    <name type="scientific">Maribacter arenosus</name>
    <dbReference type="NCBI Taxonomy" id="1854708"/>
    <lineage>
        <taxon>Bacteria</taxon>
        <taxon>Pseudomonadati</taxon>
        <taxon>Bacteroidota</taxon>
        <taxon>Flavobacteriia</taxon>
        <taxon>Flavobacteriales</taxon>
        <taxon>Flavobacteriaceae</taxon>
        <taxon>Maribacter</taxon>
    </lineage>
</organism>
<feature type="chain" id="PRO_5045521399" evidence="1">
    <location>
        <begin position="21"/>
        <end position="290"/>
    </location>
</feature>
<protein>
    <submittedName>
        <fullName evidence="2">Uncharacterized protein</fullName>
    </submittedName>
</protein>
<sequence>MKKKFSFFVLLSSIAFVANAQSYNLVDAFYEGSNGINATTRVQVDKYGGTIVSDRIYSDDCGGDFHIKWSFSKDISTLEEGEEFVVYTKCDGCTSSCGFRSAIAVAGSSGNITSIPGFNYTYNGNMEVVASNTNSFNSNDWYNGYSTASFTVKARTKKKVNYTAFYLIIGNHKVYYVFQYGESRYSDPIPRPNPKKVDCLAFIGLGQAVNGLSMGAYEGYGYTWMLQAIDIGIAHIEASNCMSSTYLRDLRNRINYAQNTKIFLDEIEAYRKSLYDEAAQYCAPCKQCSD</sequence>
<comment type="caution">
    <text evidence="2">The sequence shown here is derived from an EMBL/GenBank/DDBJ whole genome shotgun (WGS) entry which is preliminary data.</text>
</comment>
<dbReference type="RefSeq" id="WP_188313618.1">
    <property type="nucleotide sequence ID" value="NZ_JABTCG010000002.1"/>
</dbReference>
<dbReference type="EMBL" id="JABTCG010000002">
    <property type="protein sequence ID" value="MBD0850493.1"/>
    <property type="molecule type" value="Genomic_DNA"/>
</dbReference>
<name>A0ABR7VA04_9FLAO</name>
<evidence type="ECO:0000313" key="2">
    <source>
        <dbReference type="EMBL" id="MBD0850493.1"/>
    </source>
</evidence>
<keyword evidence="1" id="KW-0732">Signal</keyword>
<evidence type="ECO:0000313" key="3">
    <source>
        <dbReference type="Proteomes" id="UP000598350"/>
    </source>
</evidence>
<proteinExistence type="predicted"/>
<accession>A0ABR7VA04</accession>
<feature type="signal peptide" evidence="1">
    <location>
        <begin position="1"/>
        <end position="20"/>
    </location>
</feature>
<evidence type="ECO:0000256" key="1">
    <source>
        <dbReference type="SAM" id="SignalP"/>
    </source>
</evidence>